<sequence length="428" mass="47403">MKIAIIGGGISGLSLYLFLQKYLEEHNDLKSAVEITILEPHSLPRLHGRQPDDIPSTGGGYGLAHNGMASLRRLDPALHEQILRNGFPTSKFVMKSARGWTLGAMPFTDLRGNEPDCCVMVLREILIAALYERIPTTSVIQRKVVRAEDGPEHATVELDNGEVCRYDLVIGADGVWRWVSTDFLPPPPETGPAAHGQTVMTFGPNGFFAYTPYTTGDTPATKKHIEGEATLPPGKNAFWWSRSAQEQPSANPDAAVLKQELEKRHSSWKDPTIMEIIRHSEVALKTPTFVSPKAPTWAGKRVVLIGDAAHALPSSSGQGVSQCLEDAEALASLLVFNLQRFTKPESELEILSNTFKQYMQVRKAHVEKVLDAGNRAGDSSREMGLILEMLMYAMMWAMLKFFGTFFLKTVLNYDLHAEIEKAKKSRSM</sequence>
<dbReference type="GO" id="GO:0071949">
    <property type="term" value="F:FAD binding"/>
    <property type="evidence" value="ECO:0007669"/>
    <property type="project" value="InterPro"/>
</dbReference>
<dbReference type="EMBL" id="JAVRRT010000005">
    <property type="protein sequence ID" value="KAK5172064.1"/>
    <property type="molecule type" value="Genomic_DNA"/>
</dbReference>
<proteinExistence type="inferred from homology"/>
<comment type="caution">
    <text evidence="8">The sequence shown here is derived from an EMBL/GenBank/DDBJ whole genome shotgun (WGS) entry which is preliminary data.</text>
</comment>
<dbReference type="GeneID" id="89925047"/>
<evidence type="ECO:0000313" key="8">
    <source>
        <dbReference type="EMBL" id="KAK5172064.1"/>
    </source>
</evidence>
<keyword evidence="5" id="KW-0503">Monooxygenase</keyword>
<keyword evidence="3" id="KW-0274">FAD</keyword>
<dbReference type="PANTHER" id="PTHR13789">
    <property type="entry name" value="MONOOXYGENASE"/>
    <property type="match status" value="1"/>
</dbReference>
<accession>A0AAV9PHW0</accession>
<feature type="domain" description="FAD-binding" evidence="7">
    <location>
        <begin position="162"/>
        <end position="339"/>
    </location>
</feature>
<keyword evidence="6" id="KW-1133">Transmembrane helix</keyword>
<keyword evidence="2" id="KW-0285">Flavoprotein</keyword>
<keyword evidence="6" id="KW-0472">Membrane</keyword>
<gene>
    <name evidence="8" type="ORF">LTR77_003701</name>
</gene>
<protein>
    <recommendedName>
        <fullName evidence="7">FAD-binding domain-containing protein</fullName>
    </recommendedName>
</protein>
<comment type="similarity">
    <text evidence="1">Belongs to the paxM FAD-dependent monooxygenase family.</text>
</comment>
<evidence type="ECO:0000259" key="7">
    <source>
        <dbReference type="Pfam" id="PF01494"/>
    </source>
</evidence>
<dbReference type="Proteomes" id="UP001337655">
    <property type="component" value="Unassembled WGS sequence"/>
</dbReference>
<keyword evidence="6" id="KW-0812">Transmembrane</keyword>
<evidence type="ECO:0000256" key="3">
    <source>
        <dbReference type="ARBA" id="ARBA00022827"/>
    </source>
</evidence>
<evidence type="ECO:0000256" key="4">
    <source>
        <dbReference type="ARBA" id="ARBA00023002"/>
    </source>
</evidence>
<reference evidence="8 9" key="1">
    <citation type="submission" date="2023-08" db="EMBL/GenBank/DDBJ databases">
        <title>Black Yeasts Isolated from many extreme environments.</title>
        <authorList>
            <person name="Coleine C."/>
            <person name="Stajich J.E."/>
            <person name="Selbmann L."/>
        </authorList>
    </citation>
    <scope>NUCLEOTIDE SEQUENCE [LARGE SCALE GENOMIC DNA]</scope>
    <source>
        <strain evidence="8 9">CCFEE 5935</strain>
    </source>
</reference>
<dbReference type="Gene3D" id="3.50.50.60">
    <property type="entry name" value="FAD/NAD(P)-binding domain"/>
    <property type="match status" value="1"/>
</dbReference>
<evidence type="ECO:0000313" key="9">
    <source>
        <dbReference type="Proteomes" id="UP001337655"/>
    </source>
</evidence>
<dbReference type="InterPro" id="IPR036188">
    <property type="entry name" value="FAD/NAD-bd_sf"/>
</dbReference>
<organism evidence="8 9">
    <name type="scientific">Saxophila tyrrhenica</name>
    <dbReference type="NCBI Taxonomy" id="1690608"/>
    <lineage>
        <taxon>Eukaryota</taxon>
        <taxon>Fungi</taxon>
        <taxon>Dikarya</taxon>
        <taxon>Ascomycota</taxon>
        <taxon>Pezizomycotina</taxon>
        <taxon>Dothideomycetes</taxon>
        <taxon>Dothideomycetidae</taxon>
        <taxon>Mycosphaerellales</taxon>
        <taxon>Extremaceae</taxon>
        <taxon>Saxophila</taxon>
    </lineage>
</organism>
<feature type="transmembrane region" description="Helical" evidence="6">
    <location>
        <begin position="385"/>
        <end position="407"/>
    </location>
</feature>
<keyword evidence="9" id="KW-1185">Reference proteome</keyword>
<dbReference type="RefSeq" id="XP_064660908.1">
    <property type="nucleotide sequence ID" value="XM_064800957.1"/>
</dbReference>
<keyword evidence="4" id="KW-0560">Oxidoreductase</keyword>
<evidence type="ECO:0000256" key="2">
    <source>
        <dbReference type="ARBA" id="ARBA00022630"/>
    </source>
</evidence>
<dbReference type="GO" id="GO:0004497">
    <property type="term" value="F:monooxygenase activity"/>
    <property type="evidence" value="ECO:0007669"/>
    <property type="project" value="UniProtKB-KW"/>
</dbReference>
<evidence type="ECO:0000256" key="1">
    <source>
        <dbReference type="ARBA" id="ARBA00007992"/>
    </source>
</evidence>
<evidence type="ECO:0000256" key="5">
    <source>
        <dbReference type="ARBA" id="ARBA00023033"/>
    </source>
</evidence>
<dbReference type="AlphaFoldDB" id="A0AAV9PHW0"/>
<dbReference type="InterPro" id="IPR002938">
    <property type="entry name" value="FAD-bd"/>
</dbReference>
<dbReference type="Pfam" id="PF01494">
    <property type="entry name" value="FAD_binding_3"/>
    <property type="match status" value="1"/>
</dbReference>
<name>A0AAV9PHW0_9PEZI</name>
<dbReference type="PRINTS" id="PR00420">
    <property type="entry name" value="RNGMNOXGNASE"/>
</dbReference>
<dbReference type="InterPro" id="IPR050493">
    <property type="entry name" value="FAD-dep_Monooxygenase_BioMet"/>
</dbReference>
<dbReference type="PANTHER" id="PTHR13789:SF309">
    <property type="entry name" value="PUTATIVE (AFU_ORTHOLOGUE AFUA_6G14510)-RELATED"/>
    <property type="match status" value="1"/>
</dbReference>
<evidence type="ECO:0000256" key="6">
    <source>
        <dbReference type="SAM" id="Phobius"/>
    </source>
</evidence>
<dbReference type="SUPFAM" id="SSF51905">
    <property type="entry name" value="FAD/NAD(P)-binding domain"/>
    <property type="match status" value="1"/>
</dbReference>